<dbReference type="RefSeq" id="WP_161493545.1">
    <property type="nucleotide sequence ID" value="NZ_CP022115.1"/>
</dbReference>
<protein>
    <submittedName>
        <fullName evidence="6">Chemotaxis protein</fullName>
    </submittedName>
</protein>
<feature type="domain" description="Methyl-accepting transducer" evidence="4">
    <location>
        <begin position="152"/>
        <end position="361"/>
    </location>
</feature>
<gene>
    <name evidence="6" type="ORF">LHGZ1_2613</name>
</gene>
<accession>A0A248LLW2</accession>
<dbReference type="PANTHER" id="PTHR32089:SF112">
    <property type="entry name" value="LYSOZYME-LIKE PROTEIN-RELATED"/>
    <property type="match status" value="1"/>
</dbReference>
<dbReference type="InterPro" id="IPR004089">
    <property type="entry name" value="MCPsignal_dom"/>
</dbReference>
<dbReference type="InterPro" id="IPR004090">
    <property type="entry name" value="Chemotax_Me-accpt_rcpt"/>
</dbReference>
<dbReference type="NCBIfam" id="TIGR00229">
    <property type="entry name" value="sensory_box"/>
    <property type="match status" value="1"/>
</dbReference>
<dbReference type="EMBL" id="CP022115">
    <property type="protein sequence ID" value="ASJ25444.1"/>
    <property type="molecule type" value="Genomic_DNA"/>
</dbReference>
<dbReference type="Proteomes" id="UP000197424">
    <property type="component" value="Chromosome"/>
</dbReference>
<dbReference type="PROSITE" id="PS50111">
    <property type="entry name" value="CHEMOTAXIS_TRANSDUC_2"/>
    <property type="match status" value="1"/>
</dbReference>
<evidence type="ECO:0000256" key="2">
    <source>
        <dbReference type="ARBA" id="ARBA00029447"/>
    </source>
</evidence>
<dbReference type="PRINTS" id="PR00260">
    <property type="entry name" value="CHEMTRNSDUCR"/>
</dbReference>
<evidence type="ECO:0000259" key="4">
    <source>
        <dbReference type="PROSITE" id="PS50111"/>
    </source>
</evidence>
<comment type="similarity">
    <text evidence="2">Belongs to the methyl-accepting chemotaxis (MCP) protein family.</text>
</comment>
<dbReference type="PROSITE" id="PS50113">
    <property type="entry name" value="PAC"/>
    <property type="match status" value="1"/>
</dbReference>
<sequence>MELPLVKRSSLTKLENELFNANAVIAAINRSMACIKFSPEGEIIEANDIFLATLGYSPHEIQGMHHRIFCEKKYTQTQEYAEFWKNLKNGKFFSGEIHRLSKSGNSIWLEATYNPVFNRDGSIAYIIKLASNVTPSHDMAKKNEHTKNLIQENVSLASESMNKISFTINEIASKNNRISHLTSEISSDAALTLSAIHIADNEMNSLGTVTEDSVNLLQELLVKSKKINGLTTAIKEIADQTNLLALNAAIEAARAGDVGRGFAVVADEVRLLADRTANSTAEASTVINEIQTLIHSNHSQMEHVKEKTLSTKNTFEKAINMITDVIKEIKTIETVTSEAALATDEQSVALCTVTQSINEISKIQ</sequence>
<dbReference type="InterPro" id="IPR000700">
    <property type="entry name" value="PAS-assoc_C"/>
</dbReference>
<evidence type="ECO:0000313" key="7">
    <source>
        <dbReference type="Proteomes" id="UP000197424"/>
    </source>
</evidence>
<dbReference type="SUPFAM" id="SSF55785">
    <property type="entry name" value="PYP-like sensor domain (PAS domain)"/>
    <property type="match status" value="1"/>
</dbReference>
<dbReference type="InterPro" id="IPR000014">
    <property type="entry name" value="PAS"/>
</dbReference>
<dbReference type="CDD" id="cd00130">
    <property type="entry name" value="PAS"/>
    <property type="match status" value="1"/>
</dbReference>
<evidence type="ECO:0000256" key="3">
    <source>
        <dbReference type="PROSITE-ProRule" id="PRU00284"/>
    </source>
</evidence>
<organism evidence="6 7">
    <name type="scientific">Laribacter hongkongensis</name>
    <dbReference type="NCBI Taxonomy" id="168471"/>
    <lineage>
        <taxon>Bacteria</taxon>
        <taxon>Pseudomonadati</taxon>
        <taxon>Pseudomonadota</taxon>
        <taxon>Betaproteobacteria</taxon>
        <taxon>Neisseriales</taxon>
        <taxon>Aquaspirillaceae</taxon>
        <taxon>Laribacter</taxon>
    </lineage>
</organism>
<dbReference type="GO" id="GO:0016020">
    <property type="term" value="C:membrane"/>
    <property type="evidence" value="ECO:0007669"/>
    <property type="project" value="InterPro"/>
</dbReference>
<dbReference type="GO" id="GO:0007165">
    <property type="term" value="P:signal transduction"/>
    <property type="evidence" value="ECO:0007669"/>
    <property type="project" value="UniProtKB-KW"/>
</dbReference>
<dbReference type="AlphaFoldDB" id="A0A248LLW2"/>
<dbReference type="SUPFAM" id="SSF58104">
    <property type="entry name" value="Methyl-accepting chemotaxis protein (MCP) signaling domain"/>
    <property type="match status" value="1"/>
</dbReference>
<dbReference type="GO" id="GO:0006935">
    <property type="term" value="P:chemotaxis"/>
    <property type="evidence" value="ECO:0007669"/>
    <property type="project" value="InterPro"/>
</dbReference>
<evidence type="ECO:0000259" key="5">
    <source>
        <dbReference type="PROSITE" id="PS50113"/>
    </source>
</evidence>
<dbReference type="InterPro" id="IPR035965">
    <property type="entry name" value="PAS-like_dom_sf"/>
</dbReference>
<dbReference type="GO" id="GO:0004888">
    <property type="term" value="F:transmembrane signaling receptor activity"/>
    <property type="evidence" value="ECO:0007669"/>
    <property type="project" value="InterPro"/>
</dbReference>
<dbReference type="PANTHER" id="PTHR32089">
    <property type="entry name" value="METHYL-ACCEPTING CHEMOTAXIS PROTEIN MCPB"/>
    <property type="match status" value="1"/>
</dbReference>
<name>A0A248LLW2_9NEIS</name>
<dbReference type="InterPro" id="IPR013655">
    <property type="entry name" value="PAS_fold_3"/>
</dbReference>
<dbReference type="Pfam" id="PF08447">
    <property type="entry name" value="PAS_3"/>
    <property type="match status" value="1"/>
</dbReference>
<dbReference type="Gene3D" id="3.30.450.20">
    <property type="entry name" value="PAS domain"/>
    <property type="match status" value="1"/>
</dbReference>
<dbReference type="Pfam" id="PF00015">
    <property type="entry name" value="MCPsignal"/>
    <property type="match status" value="1"/>
</dbReference>
<proteinExistence type="inferred from homology"/>
<evidence type="ECO:0000256" key="1">
    <source>
        <dbReference type="ARBA" id="ARBA00023224"/>
    </source>
</evidence>
<evidence type="ECO:0000313" key="6">
    <source>
        <dbReference type="EMBL" id="ASJ25444.1"/>
    </source>
</evidence>
<dbReference type="Gene3D" id="1.10.287.950">
    <property type="entry name" value="Methyl-accepting chemotaxis protein"/>
    <property type="match status" value="1"/>
</dbReference>
<dbReference type="SMART" id="SM00283">
    <property type="entry name" value="MA"/>
    <property type="match status" value="1"/>
</dbReference>
<keyword evidence="1 3" id="KW-0807">Transducer</keyword>
<reference evidence="7" key="1">
    <citation type="submission" date="2017-06" db="EMBL/GenBank/DDBJ databases">
        <title>Whole genome sequence of Laribacter hongkongensis LHGZ1.</title>
        <authorList>
            <person name="Chen D."/>
            <person name="Wu H."/>
            <person name="Chen J."/>
        </authorList>
    </citation>
    <scope>NUCLEOTIDE SEQUENCE [LARGE SCALE GENOMIC DNA]</scope>
    <source>
        <strain evidence="7">LHGZ1</strain>
    </source>
</reference>
<feature type="domain" description="PAC" evidence="5">
    <location>
        <begin position="93"/>
        <end position="145"/>
    </location>
</feature>